<dbReference type="PANTHER" id="PTHR42899:SF1">
    <property type="entry name" value="SPERMATOGENESIS-ASSOCIATED PROTEIN 20"/>
    <property type="match status" value="1"/>
</dbReference>
<dbReference type="InterPro" id="IPR036249">
    <property type="entry name" value="Thioredoxin-like_sf"/>
</dbReference>
<reference evidence="2 3" key="1">
    <citation type="submission" date="2011-11" db="EMBL/GenBank/DDBJ databases">
        <title>The Noncontiguous Finished genome of Desulfosporosinus youngiae DSM 17734.</title>
        <authorList>
            <consortium name="US DOE Joint Genome Institute (JGI-PGF)"/>
            <person name="Lucas S."/>
            <person name="Han J."/>
            <person name="Lapidus A."/>
            <person name="Cheng J.-F."/>
            <person name="Goodwin L."/>
            <person name="Pitluck S."/>
            <person name="Peters L."/>
            <person name="Ovchinnikova G."/>
            <person name="Lu M."/>
            <person name="Land M.L."/>
            <person name="Hauser L."/>
            <person name="Pester M."/>
            <person name="Spring S."/>
            <person name="Ollivier B."/>
            <person name="Rattei T."/>
            <person name="Klenk H.-P."/>
            <person name="Wagner M."/>
            <person name="Loy A."/>
            <person name="Woyke T.J."/>
        </authorList>
    </citation>
    <scope>NUCLEOTIDE SEQUENCE [LARGE SCALE GENOMIC DNA]</scope>
    <source>
        <strain evidence="2 3">DSM 17734</strain>
    </source>
</reference>
<protein>
    <submittedName>
        <fullName evidence="2">Thioredoxin domain containing protein</fullName>
    </submittedName>
</protein>
<dbReference type="EMBL" id="CM001441">
    <property type="protein sequence ID" value="EHQ88487.1"/>
    <property type="molecule type" value="Genomic_DNA"/>
</dbReference>
<dbReference type="STRING" id="768710.DesyoDRAFT_1325"/>
<dbReference type="HOGENOM" id="CLU_2192820_0_0_9"/>
<evidence type="ECO:0000313" key="2">
    <source>
        <dbReference type="EMBL" id="EHQ88487.1"/>
    </source>
</evidence>
<dbReference type="Proteomes" id="UP000005104">
    <property type="component" value="Chromosome"/>
</dbReference>
<dbReference type="InterPro" id="IPR004879">
    <property type="entry name" value="Ssp411-like_TRX"/>
</dbReference>
<sequence length="108" mass="12954">MVHASEHTNKLINEKSPYLLQHAYNPVDWYPWNEEAFEIAKEKNKPVFLSIGYSTCHWWQTAYYNQFGEKRVQRLYAEPVRYPFYRFLNNFNSIFTLPPGSNEALEDD</sequence>
<dbReference type="InterPro" id="IPR024705">
    <property type="entry name" value="Ssp411"/>
</dbReference>
<name>H5Y2D9_9FIRM</name>
<feature type="domain" description="Spermatogenesis-associated protein 20-like TRX" evidence="1">
    <location>
        <begin position="8"/>
        <end position="75"/>
    </location>
</feature>
<gene>
    <name evidence="2" type="ORF">DesyoDRAFT_1325</name>
</gene>
<keyword evidence="3" id="KW-1185">Reference proteome</keyword>
<dbReference type="eggNOG" id="COG1331">
    <property type="taxonomic scope" value="Bacteria"/>
</dbReference>
<dbReference type="PANTHER" id="PTHR42899">
    <property type="entry name" value="SPERMATOGENESIS-ASSOCIATED PROTEIN 20"/>
    <property type="match status" value="1"/>
</dbReference>
<proteinExistence type="predicted"/>
<evidence type="ECO:0000259" key="1">
    <source>
        <dbReference type="Pfam" id="PF03190"/>
    </source>
</evidence>
<dbReference type="OrthoDB" id="9762614at2"/>
<evidence type="ECO:0000313" key="3">
    <source>
        <dbReference type="Proteomes" id="UP000005104"/>
    </source>
</evidence>
<organism evidence="2 3">
    <name type="scientific">Desulfosporosinus youngiae DSM 17734</name>
    <dbReference type="NCBI Taxonomy" id="768710"/>
    <lineage>
        <taxon>Bacteria</taxon>
        <taxon>Bacillati</taxon>
        <taxon>Bacillota</taxon>
        <taxon>Clostridia</taxon>
        <taxon>Eubacteriales</taxon>
        <taxon>Desulfitobacteriaceae</taxon>
        <taxon>Desulfosporosinus</taxon>
    </lineage>
</organism>
<dbReference type="SUPFAM" id="SSF52833">
    <property type="entry name" value="Thioredoxin-like"/>
    <property type="match status" value="1"/>
</dbReference>
<accession>H5Y2D9</accession>
<dbReference type="Gene3D" id="3.40.30.10">
    <property type="entry name" value="Glutaredoxin"/>
    <property type="match status" value="1"/>
</dbReference>
<dbReference type="AlphaFoldDB" id="H5Y2D9"/>
<dbReference type="Pfam" id="PF03190">
    <property type="entry name" value="Thioredox_DsbH"/>
    <property type="match status" value="1"/>
</dbReference>